<proteinExistence type="predicted"/>
<keyword evidence="2" id="KW-1185">Reference proteome</keyword>
<dbReference type="AlphaFoldDB" id="A0A5B7IA52"/>
<sequence length="57" mass="6719">MTSGRFTKRPVLWWNAACTEVVKEKRAAFSCLRRHRGNPQCLEAFRLCRARARRVVK</sequence>
<reference evidence="1 2" key="1">
    <citation type="submission" date="2019-05" db="EMBL/GenBank/DDBJ databases">
        <title>Another draft genome of Portunus trituberculatus and its Hox gene families provides insights of decapod evolution.</title>
        <authorList>
            <person name="Jeong J.-H."/>
            <person name="Song I."/>
            <person name="Kim S."/>
            <person name="Choi T."/>
            <person name="Kim D."/>
            <person name="Ryu S."/>
            <person name="Kim W."/>
        </authorList>
    </citation>
    <scope>NUCLEOTIDE SEQUENCE [LARGE SCALE GENOMIC DNA]</scope>
    <source>
        <tissue evidence="1">Muscle</tissue>
    </source>
</reference>
<evidence type="ECO:0000313" key="2">
    <source>
        <dbReference type="Proteomes" id="UP000324222"/>
    </source>
</evidence>
<dbReference type="Proteomes" id="UP000324222">
    <property type="component" value="Unassembled WGS sequence"/>
</dbReference>
<name>A0A5B7IA52_PORTR</name>
<comment type="caution">
    <text evidence="1">The sequence shown here is derived from an EMBL/GenBank/DDBJ whole genome shotgun (WGS) entry which is preliminary data.</text>
</comment>
<gene>
    <name evidence="1" type="ORF">E2C01_073272</name>
</gene>
<protein>
    <submittedName>
        <fullName evidence="1">Uncharacterized protein</fullName>
    </submittedName>
</protein>
<organism evidence="1 2">
    <name type="scientific">Portunus trituberculatus</name>
    <name type="common">Swimming crab</name>
    <name type="synonym">Neptunus trituberculatus</name>
    <dbReference type="NCBI Taxonomy" id="210409"/>
    <lineage>
        <taxon>Eukaryota</taxon>
        <taxon>Metazoa</taxon>
        <taxon>Ecdysozoa</taxon>
        <taxon>Arthropoda</taxon>
        <taxon>Crustacea</taxon>
        <taxon>Multicrustacea</taxon>
        <taxon>Malacostraca</taxon>
        <taxon>Eumalacostraca</taxon>
        <taxon>Eucarida</taxon>
        <taxon>Decapoda</taxon>
        <taxon>Pleocyemata</taxon>
        <taxon>Brachyura</taxon>
        <taxon>Eubrachyura</taxon>
        <taxon>Portunoidea</taxon>
        <taxon>Portunidae</taxon>
        <taxon>Portuninae</taxon>
        <taxon>Portunus</taxon>
    </lineage>
</organism>
<evidence type="ECO:0000313" key="1">
    <source>
        <dbReference type="EMBL" id="MPC78776.1"/>
    </source>
</evidence>
<accession>A0A5B7IA52</accession>
<dbReference type="EMBL" id="VSRR010049313">
    <property type="protein sequence ID" value="MPC78776.1"/>
    <property type="molecule type" value="Genomic_DNA"/>
</dbReference>